<dbReference type="InterPro" id="IPR003965">
    <property type="entry name" value="Fatty_acid_synthase"/>
</dbReference>
<dbReference type="AlphaFoldDB" id="A0A0R1GNJ1"/>
<dbReference type="GO" id="GO:0005835">
    <property type="term" value="C:fatty acid synthase complex"/>
    <property type="evidence" value="ECO:0007669"/>
    <property type="project" value="InterPro"/>
</dbReference>
<reference evidence="3 4" key="1">
    <citation type="journal article" date="2015" name="Genome Announc.">
        <title>Expanding the biotechnology potential of lactobacilli through comparative genomics of 213 strains and associated genera.</title>
        <authorList>
            <person name="Sun Z."/>
            <person name="Harris H.M."/>
            <person name="McCann A."/>
            <person name="Guo C."/>
            <person name="Argimon S."/>
            <person name="Zhang W."/>
            <person name="Yang X."/>
            <person name="Jeffery I.B."/>
            <person name="Cooney J.C."/>
            <person name="Kagawa T.F."/>
            <person name="Liu W."/>
            <person name="Song Y."/>
            <person name="Salvetti E."/>
            <person name="Wrobel A."/>
            <person name="Rasinkangas P."/>
            <person name="Parkhill J."/>
            <person name="Rea M.C."/>
            <person name="O'Sullivan O."/>
            <person name="Ritari J."/>
            <person name="Douillard F.P."/>
            <person name="Paul Ross R."/>
            <person name="Yang R."/>
            <person name="Briner A.E."/>
            <person name="Felis G.E."/>
            <person name="de Vos W.M."/>
            <person name="Barrangou R."/>
            <person name="Klaenhammer T.R."/>
            <person name="Caufield P.W."/>
            <person name="Cui Y."/>
            <person name="Zhang H."/>
            <person name="O'Toole P.W."/>
        </authorList>
    </citation>
    <scope>NUCLEOTIDE SEQUENCE [LARGE SCALE GENOMIC DNA]</scope>
    <source>
        <strain evidence="3 4">DSM 20003</strain>
    </source>
</reference>
<dbReference type="STRING" id="1423726.FC07_GL001642"/>
<accession>A0A0R1GNJ1</accession>
<feature type="domain" description="MaoC-like" evidence="2">
    <location>
        <begin position="21"/>
        <end position="123"/>
    </location>
</feature>
<dbReference type="Gene3D" id="3.10.129.10">
    <property type="entry name" value="Hotdog Thioesterase"/>
    <property type="match status" value="1"/>
</dbReference>
<evidence type="ECO:0000256" key="1">
    <source>
        <dbReference type="ARBA" id="ARBA00023239"/>
    </source>
</evidence>
<gene>
    <name evidence="3" type="ORF">FC07_GL001642</name>
</gene>
<dbReference type="EMBL" id="AZDA01000133">
    <property type="protein sequence ID" value="KRK32898.1"/>
    <property type="molecule type" value="Genomic_DNA"/>
</dbReference>
<dbReference type="InterPro" id="IPR029069">
    <property type="entry name" value="HotDog_dom_sf"/>
</dbReference>
<dbReference type="CDD" id="cd03449">
    <property type="entry name" value="R_hydratase"/>
    <property type="match status" value="1"/>
</dbReference>
<dbReference type="PANTHER" id="PTHR43437">
    <property type="entry name" value="HYDROXYACYL-THIOESTER DEHYDRATASE TYPE 2, MITOCHONDRIAL-RELATED"/>
    <property type="match status" value="1"/>
</dbReference>
<protein>
    <submittedName>
        <fullName evidence="3">Crotonase</fullName>
    </submittedName>
</protein>
<dbReference type="Pfam" id="PF01575">
    <property type="entry name" value="MaoC_dehydratas"/>
    <property type="match status" value="1"/>
</dbReference>
<dbReference type="PATRIC" id="fig|1423726.3.peg.1702"/>
<dbReference type="PRINTS" id="PR01483">
    <property type="entry name" value="FASYNTHASE"/>
</dbReference>
<evidence type="ECO:0000259" key="2">
    <source>
        <dbReference type="Pfam" id="PF01575"/>
    </source>
</evidence>
<evidence type="ECO:0000313" key="4">
    <source>
        <dbReference type="Proteomes" id="UP000051461"/>
    </source>
</evidence>
<dbReference type="GO" id="GO:0004312">
    <property type="term" value="F:fatty acid synthase activity"/>
    <property type="evidence" value="ECO:0007669"/>
    <property type="project" value="InterPro"/>
</dbReference>
<dbReference type="InterPro" id="IPR050965">
    <property type="entry name" value="UPF0336/Enoyl-CoA_hydratase"/>
</dbReference>
<sequence>MTKQYDIIYEDQLEVGMKDTLSKKITAADVDKFVEVTGDRNPMHTDDEFAKATQFGGRIAHGMISAGLISAVLGMKIPGPGAIYLGQTLTFKAPVHFDDVLSATAEVVQIDQKKKFKIATLDTKVVNQKGQVVTEGTATIIPAQR</sequence>
<comment type="caution">
    <text evidence="3">The sequence shown here is derived from an EMBL/GenBank/DDBJ whole genome shotgun (WGS) entry which is preliminary data.</text>
</comment>
<dbReference type="GO" id="GO:0019171">
    <property type="term" value="F:(3R)-hydroxyacyl-[acyl-carrier-protein] dehydratase activity"/>
    <property type="evidence" value="ECO:0007669"/>
    <property type="project" value="TreeGrafter"/>
</dbReference>
<evidence type="ECO:0000313" key="3">
    <source>
        <dbReference type="EMBL" id="KRK32898.1"/>
    </source>
</evidence>
<name>A0A0R1GNJ1_9LACO</name>
<keyword evidence="1" id="KW-0456">Lyase</keyword>
<dbReference type="RefSeq" id="WP_057905677.1">
    <property type="nucleotide sequence ID" value="NZ_AZDA01000133.1"/>
</dbReference>
<dbReference type="PANTHER" id="PTHR43437:SF3">
    <property type="entry name" value="HYDROXYACYL-THIOESTER DEHYDRATASE TYPE 2, MITOCHONDRIAL"/>
    <property type="match status" value="1"/>
</dbReference>
<dbReference type="InterPro" id="IPR002539">
    <property type="entry name" value="MaoC-like_dom"/>
</dbReference>
<dbReference type="FunFam" id="3.10.129.10:FF:000042">
    <property type="entry name" value="MaoC domain protein dehydratase"/>
    <property type="match status" value="1"/>
</dbReference>
<keyword evidence="4" id="KW-1185">Reference proteome</keyword>
<dbReference type="Proteomes" id="UP000051461">
    <property type="component" value="Unassembled WGS sequence"/>
</dbReference>
<dbReference type="SUPFAM" id="SSF54637">
    <property type="entry name" value="Thioesterase/thiol ester dehydrase-isomerase"/>
    <property type="match status" value="1"/>
</dbReference>
<dbReference type="GO" id="GO:0006633">
    <property type="term" value="P:fatty acid biosynthetic process"/>
    <property type="evidence" value="ECO:0007669"/>
    <property type="project" value="InterPro"/>
</dbReference>
<proteinExistence type="predicted"/>
<organism evidence="3 4">
    <name type="scientific">Loigolactobacillus bifermentans DSM 20003</name>
    <dbReference type="NCBI Taxonomy" id="1423726"/>
    <lineage>
        <taxon>Bacteria</taxon>
        <taxon>Bacillati</taxon>
        <taxon>Bacillota</taxon>
        <taxon>Bacilli</taxon>
        <taxon>Lactobacillales</taxon>
        <taxon>Lactobacillaceae</taxon>
        <taxon>Loigolactobacillus</taxon>
    </lineage>
</organism>